<dbReference type="CDD" id="cd21471">
    <property type="entry name" value="CrtC-like"/>
    <property type="match status" value="1"/>
</dbReference>
<comment type="caution">
    <text evidence="1">The sequence shown here is derived from an EMBL/GenBank/DDBJ whole genome shotgun (WGS) entry which is preliminary data.</text>
</comment>
<dbReference type="AlphaFoldDB" id="A0A4R3LWH4"/>
<dbReference type="Proteomes" id="UP000295678">
    <property type="component" value="Unassembled WGS sequence"/>
</dbReference>
<evidence type="ECO:0000313" key="1">
    <source>
        <dbReference type="EMBL" id="TCT04934.1"/>
    </source>
</evidence>
<evidence type="ECO:0000313" key="2">
    <source>
        <dbReference type="Proteomes" id="UP000295678"/>
    </source>
</evidence>
<reference evidence="1 2" key="1">
    <citation type="submission" date="2019-03" db="EMBL/GenBank/DDBJ databases">
        <title>Genomic Encyclopedia of Type Strains, Phase IV (KMG-IV): sequencing the most valuable type-strain genomes for metagenomic binning, comparative biology and taxonomic classification.</title>
        <authorList>
            <person name="Goeker M."/>
        </authorList>
    </citation>
    <scope>NUCLEOTIDE SEQUENCE [LARGE SCALE GENOMIC DNA]</scope>
    <source>
        <strain evidence="1 2">DSM 19345</strain>
    </source>
</reference>
<organism evidence="1 2">
    <name type="scientific">Tepidamorphus gemmatus</name>
    <dbReference type="NCBI Taxonomy" id="747076"/>
    <lineage>
        <taxon>Bacteria</taxon>
        <taxon>Pseudomonadati</taxon>
        <taxon>Pseudomonadota</taxon>
        <taxon>Alphaproteobacteria</taxon>
        <taxon>Hyphomicrobiales</taxon>
        <taxon>Tepidamorphaceae</taxon>
        <taxon>Tepidamorphus</taxon>
    </lineage>
</organism>
<sequence>MFSPYYAWRGRRDPDDHVAVNVALYGRRRRWTMTERGRDSLGRNEMSLTVGSSWFAWDGTALVIHLDEVAVPVPRRVLGLIRIEPRPMPAVGFVLDEAGRHHWRPIAPRARIEVEMRDPALHWTGTAYLDANHGSEPLEAGFRSWQWSRAHTPEGTVIVYETDPRQGPPFARCLRIADDGSVDDMAMPPPRALPTTPWGIRRSTRIPLDAAADVVRTLEDSPFYARSLLHLSWKGRKVAAVHESLDLDRFARQWVRLLLPFRMPRRP</sequence>
<dbReference type="EMBL" id="SMAK01000014">
    <property type="protein sequence ID" value="TCT04934.1"/>
    <property type="molecule type" value="Genomic_DNA"/>
</dbReference>
<accession>A0A4R3LWH4</accession>
<dbReference type="SUPFAM" id="SSF159245">
    <property type="entry name" value="AttH-like"/>
    <property type="match status" value="1"/>
</dbReference>
<dbReference type="RefSeq" id="WP_245499808.1">
    <property type="nucleotide sequence ID" value="NZ_SMAK01000014.1"/>
</dbReference>
<protein>
    <submittedName>
        <fullName evidence="1">Hydroxyneurosporene synthase</fullName>
    </submittedName>
</protein>
<keyword evidence="2" id="KW-1185">Reference proteome</keyword>
<proteinExistence type="predicted"/>
<name>A0A4R3LWH4_9HYPH</name>
<gene>
    <name evidence="1" type="ORF">EDC22_11428</name>
</gene>